<keyword evidence="1" id="KW-0472">Membrane</keyword>
<keyword evidence="1" id="KW-0812">Transmembrane</keyword>
<dbReference type="Proteomes" id="UP001055111">
    <property type="component" value="Unassembled WGS sequence"/>
</dbReference>
<keyword evidence="2" id="KW-0732">Signal</keyword>
<protein>
    <recommendedName>
        <fullName evidence="5">EF-hand domain-containing protein</fullName>
    </recommendedName>
</protein>
<feature type="signal peptide" evidence="2">
    <location>
        <begin position="1"/>
        <end position="33"/>
    </location>
</feature>
<sequence>MKPHAVIRRIICIPFALFLFAVPSSTFSLPCFAFCGSIADPSVTVGNIIDQYIATPSIDHLGETLGKRADEVTENARRILDKLATDKLAELDDVLKSNIDLAYDKLRQLSREFSQDLSEKAALAIEAFHKSMTESIGLAAFALSVFTKFLAPTLIGAAIAAAIISVLRFYLLRRRSNESTFPWKPYLSATGIIILFGVGLAYIGYRVLDFSVTRYNENKMVENLSRAAFVEAAFYSNQLQKNSPTNKTFESYTGRSLLLQDFLFRPVRGKYEESQELIKRAKGIINITWSAVGVVDKSTLSVLSILHWINGGNRTSEYIGAQMAATVLQIPNNPKWPLDGNFDDAMKDIIRKYLIAPLDDREVVISRASWKDAISDFPVPVREFTVAEMHKLVPQSDGSGISAKTRILSLHIMNAYFHLIEGVARVHRYSPSLGQRKEIADNAMSVLSEWDAFLHSNEYVDSSKSEKLFLLKAPIALLARLRHYVDSLKDGTIDFEKLKKVACANYDIEADKRDELTKMSDRGLRSVSSMLAAPGDVDELIDALTIGFEKGRPQDRIAHDTLLAIKATARNDAQRGIKELYNFEYEFVSGMAPPNSYITDCLLSLPKKMKCGQSITYSISTMKCPDGAPPDTTTTVCVRTLSGVFPVEIEVAEQCPDMSIVQLTDRETTRRLKKAGQNIASLGMMTCDKSQNWEESLSNCDMSSYRTPAYRTVFNRYINQVPSDDVDKSFMSSSLLPTS</sequence>
<comment type="caution">
    <text evidence="3">The sequence shown here is derived from an EMBL/GenBank/DDBJ whole genome shotgun (WGS) entry which is preliminary data.</text>
</comment>
<evidence type="ECO:0000313" key="4">
    <source>
        <dbReference type="Proteomes" id="UP001055111"/>
    </source>
</evidence>
<feature type="chain" id="PRO_5041294681" description="EF-hand domain-containing protein" evidence="2">
    <location>
        <begin position="34"/>
        <end position="739"/>
    </location>
</feature>
<organism evidence="3 4">
    <name type="scientific">Caballeronia novacaledonica</name>
    <dbReference type="NCBI Taxonomy" id="1544861"/>
    <lineage>
        <taxon>Bacteria</taxon>
        <taxon>Pseudomonadati</taxon>
        <taxon>Pseudomonadota</taxon>
        <taxon>Betaproteobacteria</taxon>
        <taxon>Burkholderiales</taxon>
        <taxon>Burkholderiaceae</taxon>
        <taxon>Caballeronia</taxon>
    </lineage>
</organism>
<name>A0AA37ILQ1_9BURK</name>
<evidence type="ECO:0008006" key="5">
    <source>
        <dbReference type="Google" id="ProtNLM"/>
    </source>
</evidence>
<gene>
    <name evidence="3" type="ORF">CBA19CS42_40850</name>
</gene>
<reference evidence="3" key="1">
    <citation type="submission" date="2022-09" db="EMBL/GenBank/DDBJ databases">
        <title>Isolation and characterization of 3-chlorobenzoate degrading bacteria from soils in Shizuoka.</title>
        <authorList>
            <person name="Ifat A."/>
            <person name="Ogawa N."/>
            <person name="Kimbara K."/>
            <person name="Moriuchi R."/>
            <person name="Dohra H."/>
            <person name="Shintani M."/>
        </authorList>
    </citation>
    <scope>NUCLEOTIDE SEQUENCE</scope>
    <source>
        <strain evidence="3">19CS4-2</strain>
    </source>
</reference>
<accession>A0AA37ILQ1</accession>
<evidence type="ECO:0000313" key="3">
    <source>
        <dbReference type="EMBL" id="GJH31008.1"/>
    </source>
</evidence>
<proteinExistence type="predicted"/>
<evidence type="ECO:0000256" key="2">
    <source>
        <dbReference type="SAM" id="SignalP"/>
    </source>
</evidence>
<feature type="transmembrane region" description="Helical" evidence="1">
    <location>
        <begin position="183"/>
        <end position="205"/>
    </location>
</feature>
<dbReference type="EMBL" id="BPUS01000058">
    <property type="protein sequence ID" value="GJH31008.1"/>
    <property type="molecule type" value="Genomic_DNA"/>
</dbReference>
<feature type="transmembrane region" description="Helical" evidence="1">
    <location>
        <begin position="149"/>
        <end position="171"/>
    </location>
</feature>
<dbReference type="RefSeq" id="WP_238218505.1">
    <property type="nucleotide sequence ID" value="NZ_BPUS01000058.1"/>
</dbReference>
<keyword evidence="1" id="KW-1133">Transmembrane helix</keyword>
<evidence type="ECO:0000256" key="1">
    <source>
        <dbReference type="SAM" id="Phobius"/>
    </source>
</evidence>
<dbReference type="AlphaFoldDB" id="A0AA37ILQ1"/>